<reference evidence="2 3" key="1">
    <citation type="submission" date="2013-09" db="EMBL/GenBank/DDBJ databases">
        <authorList>
            <person name="Zeng Z."/>
            <person name="Chen C."/>
        </authorList>
    </citation>
    <scope>NUCLEOTIDE SEQUENCE [LARGE SCALE GENOMIC DNA]</scope>
    <source>
        <strain evidence="2 3">WB 4.1-42</strain>
    </source>
</reference>
<comment type="caution">
    <text evidence="2">The sequence shown here is derived from an EMBL/GenBank/DDBJ whole genome shotgun (WGS) entry which is preliminary data.</text>
</comment>
<dbReference type="Gene3D" id="3.20.20.100">
    <property type="entry name" value="NADP-dependent oxidoreductase domain"/>
    <property type="match status" value="1"/>
</dbReference>
<dbReference type="PANTHER" id="PTHR43312">
    <property type="entry name" value="D-THREO-ALDOSE 1-DEHYDROGENASE"/>
    <property type="match status" value="1"/>
</dbReference>
<feature type="domain" description="NADP-dependent oxidoreductase" evidence="1">
    <location>
        <begin position="18"/>
        <end position="290"/>
    </location>
</feature>
<dbReference type="PRINTS" id="PR00069">
    <property type="entry name" value="ALDKETRDTASE"/>
</dbReference>
<dbReference type="InterPro" id="IPR023210">
    <property type="entry name" value="NADP_OxRdtase_dom"/>
</dbReference>
<organism evidence="2 3">
    <name type="scientific">Flavobacterium subsaxonicum WB 4.1-42 = DSM 21790</name>
    <dbReference type="NCBI Taxonomy" id="1121898"/>
    <lineage>
        <taxon>Bacteria</taxon>
        <taxon>Pseudomonadati</taxon>
        <taxon>Bacteroidota</taxon>
        <taxon>Flavobacteriia</taxon>
        <taxon>Flavobacteriales</taxon>
        <taxon>Flavobacteriaceae</taxon>
        <taxon>Flavobacterium</taxon>
    </lineage>
</organism>
<dbReference type="AlphaFoldDB" id="A0A0A2MRE9"/>
<accession>A0A0A2MRE9</accession>
<gene>
    <name evidence="2" type="ORF">Q766_02075</name>
</gene>
<proteinExistence type="predicted"/>
<sequence length="298" mass="32907">MQYNILKKSGLKVSQVSFGCMSLKADSVDNDVIISKAIEGGINLFDTADLYEKGANEALLGAALKGRRNDVLISTKVGNRWKPDGSGWDWCPTKKHILTAVDDSLRRLQTDHIDLYLLHGGTIEDPVDEAIEAFERLADLGKIRSYGLSSIRPNVIREYVSRSNISAVMTQYSLLDRRPEEATIKLLSNNEIGVLARGAVASGLLVDKPAKEYLDMTKEQVTSILKDFSNALPEGKSQAETALRYVVDNQAITSAVVGIRTLQQLQDALAGANTTPLNTAQWQALQELWEGNFYKEHR</sequence>
<name>A0A0A2MRE9_9FLAO</name>
<evidence type="ECO:0000313" key="3">
    <source>
        <dbReference type="Proteomes" id="UP000030111"/>
    </source>
</evidence>
<dbReference type="STRING" id="1121898.GCA_000422725_00887"/>
<dbReference type="InterPro" id="IPR036812">
    <property type="entry name" value="NAD(P)_OxRdtase_dom_sf"/>
</dbReference>
<dbReference type="RefSeq" id="WP_026992304.1">
    <property type="nucleotide sequence ID" value="NZ_JRLY01000001.1"/>
</dbReference>
<evidence type="ECO:0000259" key="1">
    <source>
        <dbReference type="Pfam" id="PF00248"/>
    </source>
</evidence>
<dbReference type="eggNOG" id="COG0667">
    <property type="taxonomic scope" value="Bacteria"/>
</dbReference>
<dbReference type="SUPFAM" id="SSF51430">
    <property type="entry name" value="NAD(P)-linked oxidoreductase"/>
    <property type="match status" value="1"/>
</dbReference>
<dbReference type="PANTHER" id="PTHR43312:SF1">
    <property type="entry name" value="NADP-DEPENDENT OXIDOREDUCTASE DOMAIN-CONTAINING PROTEIN"/>
    <property type="match status" value="1"/>
</dbReference>
<protein>
    <submittedName>
        <fullName evidence="2">Oxidoreductase</fullName>
    </submittedName>
</protein>
<dbReference type="InterPro" id="IPR053135">
    <property type="entry name" value="AKR2_Oxidoreductase"/>
</dbReference>
<evidence type="ECO:0000313" key="2">
    <source>
        <dbReference type="EMBL" id="KGO94924.1"/>
    </source>
</evidence>
<dbReference type="GO" id="GO:0016491">
    <property type="term" value="F:oxidoreductase activity"/>
    <property type="evidence" value="ECO:0007669"/>
    <property type="project" value="InterPro"/>
</dbReference>
<dbReference type="Pfam" id="PF00248">
    <property type="entry name" value="Aldo_ket_red"/>
    <property type="match status" value="1"/>
</dbReference>
<dbReference type="CDD" id="cd19086">
    <property type="entry name" value="AKR_AKR11C1"/>
    <property type="match status" value="1"/>
</dbReference>
<keyword evidence="3" id="KW-1185">Reference proteome</keyword>
<dbReference type="EMBL" id="JRLY01000001">
    <property type="protein sequence ID" value="KGO94924.1"/>
    <property type="molecule type" value="Genomic_DNA"/>
</dbReference>
<dbReference type="InterPro" id="IPR020471">
    <property type="entry name" value="AKR"/>
</dbReference>
<dbReference type="OrthoDB" id="9773828at2"/>
<dbReference type="Proteomes" id="UP000030111">
    <property type="component" value="Unassembled WGS sequence"/>
</dbReference>